<dbReference type="PROSITE" id="PS51257">
    <property type="entry name" value="PROKAR_LIPOPROTEIN"/>
    <property type="match status" value="1"/>
</dbReference>
<dbReference type="InterPro" id="IPR004682">
    <property type="entry name" value="TRAP_DctP"/>
</dbReference>
<gene>
    <name evidence="3" type="ORF">FV139_00875</name>
</gene>
<dbReference type="Proteomes" id="UP000321039">
    <property type="component" value="Unassembled WGS sequence"/>
</dbReference>
<dbReference type="RefSeq" id="WP_148066357.1">
    <property type="nucleotide sequence ID" value="NZ_VRZA01000001.1"/>
</dbReference>
<feature type="signal peptide" evidence="2">
    <location>
        <begin position="1"/>
        <end position="18"/>
    </location>
</feature>
<accession>A0A5C9A934</accession>
<evidence type="ECO:0000256" key="2">
    <source>
        <dbReference type="SAM" id="SignalP"/>
    </source>
</evidence>
<feature type="chain" id="PRO_5023020211" evidence="2">
    <location>
        <begin position="19"/>
        <end position="326"/>
    </location>
</feature>
<dbReference type="GO" id="GO:0030246">
    <property type="term" value="F:carbohydrate binding"/>
    <property type="evidence" value="ECO:0007669"/>
    <property type="project" value="TreeGrafter"/>
</dbReference>
<dbReference type="EMBL" id="VRZA01000001">
    <property type="protein sequence ID" value="TXS96087.1"/>
    <property type="molecule type" value="Genomic_DNA"/>
</dbReference>
<dbReference type="PANTHER" id="PTHR33376:SF2">
    <property type="entry name" value="DICARBOXYLATE-BINDING PERIPLASMIC PROTEIN"/>
    <property type="match status" value="1"/>
</dbReference>
<evidence type="ECO:0000313" key="4">
    <source>
        <dbReference type="Proteomes" id="UP000321039"/>
    </source>
</evidence>
<dbReference type="CDD" id="cd13671">
    <property type="entry name" value="PBP2_TRAP_SBP_like_3"/>
    <property type="match status" value="1"/>
</dbReference>
<dbReference type="PANTHER" id="PTHR33376">
    <property type="match status" value="1"/>
</dbReference>
<keyword evidence="4" id="KW-1185">Reference proteome</keyword>
<dbReference type="InterPro" id="IPR038404">
    <property type="entry name" value="TRAP_DctP_sf"/>
</dbReference>
<organism evidence="3 4">
    <name type="scientific">Parahaliea maris</name>
    <dbReference type="NCBI Taxonomy" id="2716870"/>
    <lineage>
        <taxon>Bacteria</taxon>
        <taxon>Pseudomonadati</taxon>
        <taxon>Pseudomonadota</taxon>
        <taxon>Gammaproteobacteria</taxon>
        <taxon>Cellvibrionales</taxon>
        <taxon>Halieaceae</taxon>
        <taxon>Parahaliea</taxon>
    </lineage>
</organism>
<dbReference type="NCBIfam" id="TIGR00787">
    <property type="entry name" value="dctP"/>
    <property type="match status" value="1"/>
</dbReference>
<dbReference type="AlphaFoldDB" id="A0A5C9A934"/>
<evidence type="ECO:0000256" key="1">
    <source>
        <dbReference type="ARBA" id="ARBA00022729"/>
    </source>
</evidence>
<evidence type="ECO:0000313" key="3">
    <source>
        <dbReference type="EMBL" id="TXS96087.1"/>
    </source>
</evidence>
<dbReference type="NCBIfam" id="NF037995">
    <property type="entry name" value="TRAP_S1"/>
    <property type="match status" value="1"/>
</dbReference>
<reference evidence="3 4" key="1">
    <citation type="submission" date="2019-08" db="EMBL/GenBank/DDBJ databases">
        <title>Parahaliea maris sp. nov., isolated from the surface seawater.</title>
        <authorList>
            <person name="Liu Y."/>
        </authorList>
    </citation>
    <scope>NUCLEOTIDE SEQUENCE [LARGE SCALE GENOMIC DNA]</scope>
    <source>
        <strain evidence="3 4">HSLHS9</strain>
    </source>
</reference>
<dbReference type="PIRSF" id="PIRSF006470">
    <property type="entry name" value="DctB"/>
    <property type="match status" value="1"/>
</dbReference>
<dbReference type="GO" id="GO:0055085">
    <property type="term" value="P:transmembrane transport"/>
    <property type="evidence" value="ECO:0007669"/>
    <property type="project" value="InterPro"/>
</dbReference>
<dbReference type="Pfam" id="PF03480">
    <property type="entry name" value="DctP"/>
    <property type="match status" value="1"/>
</dbReference>
<sequence length="326" mass="35657">MWQSFRVALCAAFLSLVAACGVRDEVTVLHLAHTLDTGHTVHKAMVHLGEQLERYSGGTMRVALYPGGQLGNERELIELLQIGSLAMTKVSASPLEGFVPQMQVFNVPYVFRDQAHYQQVLDSAVGRELLDAPLPVRLKGLGYYDAGSRSFYTVKQPVNTPDDLAGLKIRVQESKTALRMVGALGGSATPIAWGELYTALQQGVVDGAENNPPSFFLSGHYEICKYYTLDEHTAVPDLLLIGTVAWNSLTSEQQQWLQRAVDDSVTFQRQLWAQDSAAALAAVEEAGVEIIRPDKALFRERVAAMQAGYRGTPVGDLIARIAQVGR</sequence>
<proteinExistence type="predicted"/>
<dbReference type="InterPro" id="IPR018389">
    <property type="entry name" value="DctP_fam"/>
</dbReference>
<dbReference type="GO" id="GO:0030288">
    <property type="term" value="C:outer membrane-bounded periplasmic space"/>
    <property type="evidence" value="ECO:0007669"/>
    <property type="project" value="InterPro"/>
</dbReference>
<keyword evidence="1 2" id="KW-0732">Signal</keyword>
<comment type="caution">
    <text evidence="3">The sequence shown here is derived from an EMBL/GenBank/DDBJ whole genome shotgun (WGS) entry which is preliminary data.</text>
</comment>
<dbReference type="Gene3D" id="3.40.190.170">
    <property type="entry name" value="Bacterial extracellular solute-binding protein, family 7"/>
    <property type="match status" value="1"/>
</dbReference>
<protein>
    <submittedName>
        <fullName evidence="3">TRAP transporter substrate-binding protein</fullName>
    </submittedName>
</protein>
<name>A0A5C9A934_9GAMM</name>